<dbReference type="AlphaFoldDB" id="A0A804N8W1"/>
<sequence length="199" mass="22165">MEHAVLLTNNLDLAGRTFVVEKVQVRQAPALLEVIQRAFCDPKRKWVVRIPSTLKLRHIARISNEIEVVVAVVIPQLLRDNVDPTGARLLRRYAWSICHAARKVDGAPRIPGVSVSVRGPFWSLAADAAKPLLRYSTYVFSANRSKAWYEANVTKLAPAITVLLDYVVNIPYSFTVDGADDDDDSDDDDGGDDDDEHLE</sequence>
<evidence type="ECO:0000313" key="3">
    <source>
        <dbReference type="Proteomes" id="UP000007305"/>
    </source>
</evidence>
<dbReference type="EnsemblPlants" id="Zm00001eb143770_T001">
    <property type="protein sequence ID" value="Zm00001eb143770_P001"/>
    <property type="gene ID" value="Zm00001eb143770"/>
</dbReference>
<dbReference type="InParanoid" id="A0A804N8W1"/>
<keyword evidence="3" id="KW-1185">Reference proteome</keyword>
<dbReference type="FunCoup" id="A0A804N8W1">
    <property type="interactions" value="631"/>
</dbReference>
<protein>
    <submittedName>
        <fullName evidence="2">Uncharacterized protein</fullName>
    </submittedName>
</protein>
<reference evidence="2" key="2">
    <citation type="submission" date="2019-07" db="EMBL/GenBank/DDBJ databases">
        <authorList>
            <person name="Seetharam A."/>
            <person name="Woodhouse M."/>
            <person name="Cannon E."/>
        </authorList>
    </citation>
    <scope>NUCLEOTIDE SEQUENCE [LARGE SCALE GENOMIC DNA]</scope>
    <source>
        <strain evidence="2">cv. B73</strain>
    </source>
</reference>
<reference evidence="3" key="1">
    <citation type="submission" date="2015-12" db="EMBL/GenBank/DDBJ databases">
        <title>Update maize B73 reference genome by single molecule sequencing technologies.</title>
        <authorList>
            <consortium name="Maize Genome Sequencing Project"/>
            <person name="Ware D."/>
        </authorList>
    </citation>
    <scope>NUCLEOTIDE SEQUENCE [LARGE SCALE GENOMIC DNA]</scope>
    <source>
        <strain evidence="3">cv. B73</strain>
    </source>
</reference>
<dbReference type="Gramene" id="Zm00001eb143770_T001">
    <property type="protein sequence ID" value="Zm00001eb143770_P001"/>
    <property type="gene ID" value="Zm00001eb143770"/>
</dbReference>
<reference evidence="2" key="3">
    <citation type="submission" date="2021-05" db="UniProtKB">
        <authorList>
            <consortium name="EnsemblPlants"/>
        </authorList>
    </citation>
    <scope>IDENTIFICATION</scope>
    <source>
        <strain evidence="2">cv. B73</strain>
    </source>
</reference>
<organism evidence="2 3">
    <name type="scientific">Zea mays</name>
    <name type="common">Maize</name>
    <dbReference type="NCBI Taxonomy" id="4577"/>
    <lineage>
        <taxon>Eukaryota</taxon>
        <taxon>Viridiplantae</taxon>
        <taxon>Streptophyta</taxon>
        <taxon>Embryophyta</taxon>
        <taxon>Tracheophyta</taxon>
        <taxon>Spermatophyta</taxon>
        <taxon>Magnoliopsida</taxon>
        <taxon>Liliopsida</taxon>
        <taxon>Poales</taxon>
        <taxon>Poaceae</taxon>
        <taxon>PACMAD clade</taxon>
        <taxon>Panicoideae</taxon>
        <taxon>Andropogonodae</taxon>
        <taxon>Andropogoneae</taxon>
        <taxon>Tripsacinae</taxon>
        <taxon>Zea</taxon>
    </lineage>
</organism>
<evidence type="ECO:0000313" key="2">
    <source>
        <dbReference type="EnsemblPlants" id="Zm00001eb143770_P001"/>
    </source>
</evidence>
<evidence type="ECO:0000256" key="1">
    <source>
        <dbReference type="SAM" id="MobiDB-lite"/>
    </source>
</evidence>
<proteinExistence type="predicted"/>
<dbReference type="Proteomes" id="UP000007305">
    <property type="component" value="Chromosome 3"/>
</dbReference>
<feature type="region of interest" description="Disordered" evidence="1">
    <location>
        <begin position="178"/>
        <end position="199"/>
    </location>
</feature>
<name>A0A804N8W1_MAIZE</name>
<accession>A0A804N8W1</accession>